<feature type="region of interest" description="Disordered" evidence="9">
    <location>
        <begin position="238"/>
        <end position="261"/>
    </location>
</feature>
<protein>
    <submittedName>
        <fullName evidence="12">Serine dehydratase alpha chain-domain-containing protein</fullName>
    </submittedName>
</protein>
<dbReference type="GO" id="GO:0046872">
    <property type="term" value="F:metal ion binding"/>
    <property type="evidence" value="ECO:0007669"/>
    <property type="project" value="UniProtKB-KW"/>
</dbReference>
<keyword evidence="5" id="KW-0479">Metal-binding</keyword>
<evidence type="ECO:0000256" key="2">
    <source>
        <dbReference type="ARBA" id="ARBA00004742"/>
    </source>
</evidence>
<dbReference type="InterPro" id="IPR005130">
    <property type="entry name" value="Ser_deHydtase-like_asu"/>
</dbReference>
<dbReference type="GO" id="GO:0003941">
    <property type="term" value="F:L-serine ammonia-lyase activity"/>
    <property type="evidence" value="ECO:0007669"/>
    <property type="project" value="InterPro"/>
</dbReference>
<evidence type="ECO:0000256" key="1">
    <source>
        <dbReference type="ARBA" id="ARBA00001966"/>
    </source>
</evidence>
<sequence length="675" mass="73773">MFRLVLPRLARRRPFCPSRPQFSTKLIVPEIPQHPEHAVISAFDLFSIGVGPSSSHTVGPMRAGKIFINDLKELQLLEKVKTVKITLYGSLAATGKGHHTPQAILLGLEGSDPETIDTGTIPSRYDSILTSKSLYLGGHHRIHYDTDHDMLWRWDQVLKTHPNGMRFSCFGEDGDLLATNEYFRCVGYLSVRKLFIFILVSEAALLLTKKPKWTRIYFTRVSINESFKLQDYIKRTPCRNPIPKQKPPSSPEDTPGVSDHPPYPFTSGNSLLALTKNHNMTIAQIVYDNEKSFGYTENDIHDKIFRIWQVMDDCIRAGVSAVDPTLPGRLGLRRRAPMLYKRLMRGFYSGVASPTLPAIGSGRPSDDVQAIDSPDYTEEMKDDTLNRPLSGPSKITRRTKATRVVGSFDHPLLPMPPRKTTIPAMDFLSCYAIAVNEVNASGGRIVTSPTNGAAGVIPAVLKYILEFISDDPEKSIMTFLLTAAAIGMLFKRGSTISAAEGGCQAEVGVACSMASAGFAACMGATPETVLQAAEIGIEHNLGLTCDPIDGLVQVPCIERNSLGAVKAITAAQLSMASQGVYSVTLDEAIEAMRITAADMSVKYKETSLSGLAVSDVLESLKDVNLTVAHVDYRQDPINGPGLLTGYRCSRCYNARSSPDSFLECMAGQSTTDFGL</sequence>
<evidence type="ECO:0000256" key="4">
    <source>
        <dbReference type="ARBA" id="ARBA00022485"/>
    </source>
</evidence>
<evidence type="ECO:0000259" key="11">
    <source>
        <dbReference type="Pfam" id="PF03315"/>
    </source>
</evidence>
<dbReference type="GO" id="GO:0051539">
    <property type="term" value="F:4 iron, 4 sulfur cluster binding"/>
    <property type="evidence" value="ECO:0007669"/>
    <property type="project" value="UniProtKB-KW"/>
</dbReference>
<reference evidence="12" key="1">
    <citation type="submission" date="2023-06" db="EMBL/GenBank/DDBJ databases">
        <authorList>
            <consortium name="Lawrence Berkeley National Laboratory"/>
            <person name="Ahrendt S."/>
            <person name="Sahu N."/>
            <person name="Indic B."/>
            <person name="Wong-Bajracharya J."/>
            <person name="Merenyi Z."/>
            <person name="Ke H.-M."/>
            <person name="Monk M."/>
            <person name="Kocsube S."/>
            <person name="Drula E."/>
            <person name="Lipzen A."/>
            <person name="Balint B."/>
            <person name="Henrissat B."/>
            <person name="Andreopoulos B."/>
            <person name="Martin F.M."/>
            <person name="Harder C.B."/>
            <person name="Rigling D."/>
            <person name="Ford K.L."/>
            <person name="Foster G.D."/>
            <person name="Pangilinan J."/>
            <person name="Papanicolaou A."/>
            <person name="Barry K."/>
            <person name="LaButti K."/>
            <person name="Viragh M."/>
            <person name="Koriabine M."/>
            <person name="Yan M."/>
            <person name="Riley R."/>
            <person name="Champramary S."/>
            <person name="Plett K.L."/>
            <person name="Tsai I.J."/>
            <person name="Slot J."/>
            <person name="Sipos G."/>
            <person name="Plett J."/>
            <person name="Nagy L.G."/>
            <person name="Grigoriev I.V."/>
        </authorList>
    </citation>
    <scope>NUCLEOTIDE SEQUENCE</scope>
    <source>
        <strain evidence="12">FPL87.14</strain>
    </source>
</reference>
<feature type="domain" description="Serine dehydratase-like alpha subunit" evidence="10">
    <location>
        <begin position="278"/>
        <end position="612"/>
    </location>
</feature>
<evidence type="ECO:0000256" key="8">
    <source>
        <dbReference type="ARBA" id="ARBA00023239"/>
    </source>
</evidence>
<feature type="domain" description="Serine dehydratase beta chain" evidence="11">
    <location>
        <begin position="41"/>
        <end position="184"/>
    </location>
</feature>
<dbReference type="Pfam" id="PF03315">
    <property type="entry name" value="SDH_beta"/>
    <property type="match status" value="1"/>
</dbReference>
<organism evidence="12 13">
    <name type="scientific">Armillaria borealis</name>
    <dbReference type="NCBI Taxonomy" id="47425"/>
    <lineage>
        <taxon>Eukaryota</taxon>
        <taxon>Fungi</taxon>
        <taxon>Dikarya</taxon>
        <taxon>Basidiomycota</taxon>
        <taxon>Agaricomycotina</taxon>
        <taxon>Agaricomycetes</taxon>
        <taxon>Agaricomycetidae</taxon>
        <taxon>Agaricales</taxon>
        <taxon>Marasmiineae</taxon>
        <taxon>Physalacriaceae</taxon>
        <taxon>Armillaria</taxon>
    </lineage>
</organism>
<dbReference type="InterPro" id="IPR051318">
    <property type="entry name" value="Fe-S_L-Ser"/>
</dbReference>
<evidence type="ECO:0000256" key="3">
    <source>
        <dbReference type="ARBA" id="ARBA00022432"/>
    </source>
</evidence>
<evidence type="ECO:0000313" key="12">
    <source>
        <dbReference type="EMBL" id="KAK0446636.1"/>
    </source>
</evidence>
<dbReference type="PANTHER" id="PTHR30182:SF1">
    <property type="entry name" value="L-SERINE DEHYDRATASE 1"/>
    <property type="match status" value="1"/>
</dbReference>
<keyword evidence="13" id="KW-1185">Reference proteome</keyword>
<proteinExistence type="predicted"/>
<dbReference type="Pfam" id="PF03313">
    <property type="entry name" value="SDH_alpha"/>
    <property type="match status" value="1"/>
</dbReference>
<dbReference type="SUPFAM" id="SSF143548">
    <property type="entry name" value="Serine metabolism enzymes domain"/>
    <property type="match status" value="1"/>
</dbReference>
<gene>
    <name evidence="12" type="ORF">EV421DRAFT_1901486</name>
</gene>
<comment type="pathway">
    <text evidence="2">Carbohydrate biosynthesis; gluconeogenesis.</text>
</comment>
<evidence type="ECO:0000259" key="10">
    <source>
        <dbReference type="Pfam" id="PF03313"/>
    </source>
</evidence>
<dbReference type="FunFam" id="3.30.1330.90:FF:000001">
    <property type="entry name" value="L-serine ammonia-lyase 1"/>
    <property type="match status" value="1"/>
</dbReference>
<evidence type="ECO:0000256" key="7">
    <source>
        <dbReference type="ARBA" id="ARBA00023014"/>
    </source>
</evidence>
<accession>A0AA39JRQ1</accession>
<keyword evidence="3" id="KW-0312">Gluconeogenesis</keyword>
<keyword evidence="4" id="KW-0004">4Fe-4S</keyword>
<evidence type="ECO:0000256" key="9">
    <source>
        <dbReference type="SAM" id="MobiDB-lite"/>
    </source>
</evidence>
<comment type="caution">
    <text evidence="12">The sequence shown here is derived from an EMBL/GenBank/DDBJ whole genome shotgun (WGS) entry which is preliminary data.</text>
</comment>
<dbReference type="InterPro" id="IPR005131">
    <property type="entry name" value="Ser_deHydtase_bsu"/>
</dbReference>
<dbReference type="GO" id="GO:0006094">
    <property type="term" value="P:gluconeogenesis"/>
    <property type="evidence" value="ECO:0007669"/>
    <property type="project" value="UniProtKB-KW"/>
</dbReference>
<evidence type="ECO:0000313" key="13">
    <source>
        <dbReference type="Proteomes" id="UP001175226"/>
    </source>
</evidence>
<evidence type="ECO:0000256" key="6">
    <source>
        <dbReference type="ARBA" id="ARBA00023004"/>
    </source>
</evidence>
<name>A0AA39JRQ1_9AGAR</name>
<keyword evidence="8" id="KW-0456">Lyase</keyword>
<comment type="cofactor">
    <cofactor evidence="1">
        <name>[4Fe-4S] cluster</name>
        <dbReference type="ChEBI" id="CHEBI:49883"/>
    </cofactor>
</comment>
<dbReference type="PANTHER" id="PTHR30182">
    <property type="entry name" value="L-SERINE DEHYDRATASE"/>
    <property type="match status" value="1"/>
</dbReference>
<dbReference type="EMBL" id="JAUEPT010000013">
    <property type="protein sequence ID" value="KAK0446636.1"/>
    <property type="molecule type" value="Genomic_DNA"/>
</dbReference>
<evidence type="ECO:0000256" key="5">
    <source>
        <dbReference type="ARBA" id="ARBA00022723"/>
    </source>
</evidence>
<dbReference type="AlphaFoldDB" id="A0AA39JRQ1"/>
<keyword evidence="6" id="KW-0408">Iron</keyword>
<dbReference type="Proteomes" id="UP001175226">
    <property type="component" value="Unassembled WGS sequence"/>
</dbReference>
<keyword evidence="7" id="KW-0411">Iron-sulfur</keyword>
<dbReference type="InterPro" id="IPR029009">
    <property type="entry name" value="ASB_dom_sf"/>
</dbReference>
<dbReference type="Gene3D" id="3.30.1330.90">
    <property type="entry name" value="D-3-phosphoglycerate dehydrogenase, domain 3"/>
    <property type="match status" value="1"/>
</dbReference>